<evidence type="ECO:0000259" key="1">
    <source>
        <dbReference type="Pfam" id="PF00498"/>
    </source>
</evidence>
<proteinExistence type="predicted"/>
<dbReference type="CDD" id="cd00060">
    <property type="entry name" value="FHA"/>
    <property type="match status" value="1"/>
</dbReference>
<protein>
    <recommendedName>
        <fullName evidence="1">FHA domain-containing protein</fullName>
    </recommendedName>
</protein>
<dbReference type="SUPFAM" id="SSF49879">
    <property type="entry name" value="SMAD/FHA domain"/>
    <property type="match status" value="1"/>
</dbReference>
<evidence type="ECO:0000313" key="3">
    <source>
        <dbReference type="Proteomes" id="UP000295497"/>
    </source>
</evidence>
<dbReference type="AlphaFoldDB" id="A0A4V0NHT9"/>
<dbReference type="EMBL" id="CP012672">
    <property type="protein sequence ID" value="AUX37832.1"/>
    <property type="molecule type" value="Genomic_DNA"/>
</dbReference>
<evidence type="ECO:0000313" key="2">
    <source>
        <dbReference type="EMBL" id="AUX37832.1"/>
    </source>
</evidence>
<gene>
    <name evidence="2" type="ORF">SOCE836_100680</name>
</gene>
<dbReference type="Proteomes" id="UP000295497">
    <property type="component" value="Chromosome"/>
</dbReference>
<dbReference type="RefSeq" id="WP_129580390.1">
    <property type="nucleotide sequence ID" value="NZ_CP012672.1"/>
</dbReference>
<dbReference type="InterPro" id="IPR000253">
    <property type="entry name" value="FHA_dom"/>
</dbReference>
<dbReference type="Gene3D" id="2.60.200.20">
    <property type="match status" value="1"/>
</dbReference>
<reference evidence="2 3" key="1">
    <citation type="submission" date="2015-09" db="EMBL/GenBank/DDBJ databases">
        <title>Sorangium comparison.</title>
        <authorList>
            <person name="Zaburannyi N."/>
            <person name="Bunk B."/>
            <person name="Overmann J."/>
            <person name="Mueller R."/>
        </authorList>
    </citation>
    <scope>NUCLEOTIDE SEQUENCE [LARGE SCALE GENOMIC DNA]</scope>
    <source>
        <strain evidence="2 3">So ce836</strain>
    </source>
</reference>
<organism evidence="2 3">
    <name type="scientific">Sorangium cellulosum</name>
    <name type="common">Polyangium cellulosum</name>
    <dbReference type="NCBI Taxonomy" id="56"/>
    <lineage>
        <taxon>Bacteria</taxon>
        <taxon>Pseudomonadati</taxon>
        <taxon>Myxococcota</taxon>
        <taxon>Polyangia</taxon>
        <taxon>Polyangiales</taxon>
        <taxon>Polyangiaceae</taxon>
        <taxon>Sorangium</taxon>
    </lineage>
</organism>
<name>A0A4V0NHT9_SORCE</name>
<accession>A0A4V0NHT9</accession>
<sequence length="147" mass="15884">MYLALMSDTQSTSPGAPGLALRLSTAVGARLVCEGRVRPLSINDVIDISEERLTIHQGCGRRPPAGVAVGARRLELDHATVTWGVRSGHCRVWRCGDSSFVEDMSSDNGTHVHRDDHWHHITPGIPAVLKVGDELSVGRIRFSVVAA</sequence>
<dbReference type="Pfam" id="PF00498">
    <property type="entry name" value="FHA"/>
    <property type="match status" value="1"/>
</dbReference>
<dbReference type="InterPro" id="IPR008984">
    <property type="entry name" value="SMAD_FHA_dom_sf"/>
</dbReference>
<feature type="domain" description="FHA" evidence="1">
    <location>
        <begin position="83"/>
        <end position="138"/>
    </location>
</feature>